<evidence type="ECO:0000313" key="2">
    <source>
        <dbReference type="Proteomes" id="UP001172778"/>
    </source>
</evidence>
<keyword evidence="2" id="KW-1185">Reference proteome</keyword>
<comment type="caution">
    <text evidence="1">The sequence shown here is derived from an EMBL/GenBank/DDBJ whole genome shotgun (WGS) entry which is preliminary data.</text>
</comment>
<accession>A0ABT7DTX9</accession>
<dbReference type="InterPro" id="IPR021390">
    <property type="entry name" value="DUF3025"/>
</dbReference>
<name>A0ABT7DTX9_9NEIS</name>
<dbReference type="RefSeq" id="WP_284099827.1">
    <property type="nucleotide sequence ID" value="NZ_JARRAF010000005.1"/>
</dbReference>
<proteinExistence type="predicted"/>
<reference evidence="1" key="1">
    <citation type="submission" date="2023-03" db="EMBL/GenBank/DDBJ databases">
        <title>Chitinimonas shenzhenensis gen. nov., sp. nov., a novel member of family Burkholderiaceae isolated from activated sludge collected in Shen Zhen, China.</title>
        <authorList>
            <person name="Wang X."/>
        </authorList>
    </citation>
    <scope>NUCLEOTIDE SEQUENCE</scope>
    <source>
        <strain evidence="1">DQS-5</strain>
    </source>
</reference>
<protein>
    <submittedName>
        <fullName evidence="1">DUF3025 domain-containing protein</fullName>
    </submittedName>
</protein>
<dbReference type="EMBL" id="JARRAF010000005">
    <property type="protein sequence ID" value="MDK2123526.1"/>
    <property type="molecule type" value="Genomic_DNA"/>
</dbReference>
<dbReference type="Pfam" id="PF11227">
    <property type="entry name" value="DUF3025"/>
    <property type="match status" value="1"/>
</dbReference>
<gene>
    <name evidence="1" type="ORF">PZA18_05625</name>
</gene>
<evidence type="ECO:0000313" key="1">
    <source>
        <dbReference type="EMBL" id="MDK2123526.1"/>
    </source>
</evidence>
<sequence>MSPPAAPDVRQPDWPTDWLVQHPAYACIRPVLQQLGWQHFPTTAQWQTLPDALRPRLASGLPVQFIDRQPLEPGYEYTIATLGEVPTRPANWHDTFNALIWLAYPRSKAALNTLHSEHLPAAPHNQSKRGPQRDAATLFDESGLILACADHALAQALQHKNWHQLFQTARTAWGQTINGYVFGHALLEKLLTPFIGITAKVMIVPVQADFFAQSLATQLVQLDAQIASHLARNSLQAPRDLPPLPVLGIPGWWPQQDTAFYSNTRHFCPPRGI</sequence>
<organism evidence="1 2">
    <name type="scientific">Parachitinimonas caeni</name>
    <dbReference type="NCBI Taxonomy" id="3031301"/>
    <lineage>
        <taxon>Bacteria</taxon>
        <taxon>Pseudomonadati</taxon>
        <taxon>Pseudomonadota</taxon>
        <taxon>Betaproteobacteria</taxon>
        <taxon>Neisseriales</taxon>
        <taxon>Chitinibacteraceae</taxon>
        <taxon>Parachitinimonas</taxon>
    </lineage>
</organism>
<dbReference type="Proteomes" id="UP001172778">
    <property type="component" value="Unassembled WGS sequence"/>
</dbReference>